<dbReference type="AlphaFoldDB" id="A0A644XDA6"/>
<dbReference type="PANTHER" id="PTHR10887:SF495">
    <property type="entry name" value="HELICASE SENATAXIN ISOFORM X1-RELATED"/>
    <property type="match status" value="1"/>
</dbReference>
<evidence type="ECO:0000259" key="1">
    <source>
        <dbReference type="Pfam" id="PF10881"/>
    </source>
</evidence>
<feature type="domain" description="DUF2726" evidence="1">
    <location>
        <begin position="734"/>
        <end position="801"/>
    </location>
</feature>
<dbReference type="Gene3D" id="3.40.960.10">
    <property type="entry name" value="VSR Endonuclease"/>
    <property type="match status" value="1"/>
</dbReference>
<dbReference type="CDD" id="cd18808">
    <property type="entry name" value="SF1_C_Upf1"/>
    <property type="match status" value="1"/>
</dbReference>
<dbReference type="PANTHER" id="PTHR10887">
    <property type="entry name" value="DNA2/NAM7 HELICASE FAMILY"/>
    <property type="match status" value="1"/>
</dbReference>
<accession>A0A644XDA6</accession>
<keyword evidence="4" id="KW-0547">Nucleotide-binding</keyword>
<protein>
    <submittedName>
        <fullName evidence="4">ATP-dependent RecD-like DNA helicase</fullName>
        <ecNumber evidence="4">3.6.4.12</ecNumber>
    </submittedName>
</protein>
<keyword evidence="4" id="KW-0067">ATP-binding</keyword>
<dbReference type="EMBL" id="VSSQ01002221">
    <property type="protein sequence ID" value="MPM14079.1"/>
    <property type="molecule type" value="Genomic_DNA"/>
</dbReference>
<organism evidence="4">
    <name type="scientific">bioreactor metagenome</name>
    <dbReference type="NCBI Taxonomy" id="1076179"/>
    <lineage>
        <taxon>unclassified sequences</taxon>
        <taxon>metagenomes</taxon>
        <taxon>ecological metagenomes</taxon>
    </lineage>
</organism>
<dbReference type="EC" id="3.6.4.12" evidence="4"/>
<dbReference type="InterPro" id="IPR047187">
    <property type="entry name" value="SF1_C_Upf1"/>
</dbReference>
<reference evidence="4" key="1">
    <citation type="submission" date="2019-08" db="EMBL/GenBank/DDBJ databases">
        <authorList>
            <person name="Kucharzyk K."/>
            <person name="Murdoch R.W."/>
            <person name="Higgins S."/>
            <person name="Loffler F."/>
        </authorList>
    </citation>
    <scope>NUCLEOTIDE SEQUENCE</scope>
</reference>
<dbReference type="Gene3D" id="3.40.50.300">
    <property type="entry name" value="P-loop containing nucleotide triphosphate hydrolases"/>
    <property type="match status" value="2"/>
</dbReference>
<dbReference type="Pfam" id="PF13086">
    <property type="entry name" value="AAA_11"/>
    <property type="match status" value="1"/>
</dbReference>
<dbReference type="InterPro" id="IPR024402">
    <property type="entry name" value="DUF2726"/>
</dbReference>
<dbReference type="InterPro" id="IPR027417">
    <property type="entry name" value="P-loop_NTPase"/>
</dbReference>
<dbReference type="Pfam" id="PF10881">
    <property type="entry name" value="DUF2726"/>
    <property type="match status" value="1"/>
</dbReference>
<dbReference type="GO" id="GO:0016787">
    <property type="term" value="F:hydrolase activity"/>
    <property type="evidence" value="ECO:0007669"/>
    <property type="project" value="UniProtKB-KW"/>
</dbReference>
<evidence type="ECO:0000259" key="3">
    <source>
        <dbReference type="Pfam" id="PF13087"/>
    </source>
</evidence>
<dbReference type="InterPro" id="IPR045055">
    <property type="entry name" value="DNA2/NAM7-like"/>
</dbReference>
<name>A0A644XDA6_9ZZZZ</name>
<sequence>MQIIMDRRTEPSISAIIDYLLEAAALDESKTSKEDDDPGFLVSQLKVMKIREDSILSTILGKDKPSFFENRNPIIAPFSSNASQIKAIGNALCSRISTIQGPPGTGKTQTILNIISNLIVRGKTIAVVSGNNEATRNVYEKLEKENLGSLCALLGNKTNIEHFFSSQPTKESLRQSFAHIDSTASDQEMKQLASLVSNIYSAISKKAELKAQIHEFLIERAVNDSEFVTTPSSLARKLDKKMTSEEYLQAAAFIEALYSKDSWMLLKKVKMFGRFGFWPKRGFSPSAAIDYFQHQYYPKKILELQSRINNLEVQFPSENNSKSIASYQEKSQEYLLFFLKSKFSKLKDKQFTSRRYRTDSSFLDHHPIVLSTTNSLQFCTPRGILFDYVIIDESSQVNLTSAFIALASARNAVIVGDSKQLSHIVPDKLKAPLDEIRNRYDLPAFIDYRRFSILESVLEKFGNDVPNVLLNEHYRCDPEIIGFCNKRFYDSKLIIQTQHEENCGITIIETPSHTAQGRSNPRQAEIITSEILPSEESKDDVGIVAPYRDQVSLVKQFLKSTDILVDTVHKFQGKECSTMILSTTSDRTVVYDDPEHIDFLNNPNLINVAISRAKKHLFVIATSEALNQEGTLLGDLSNYASYYSSYRAKRKTNVFSVFDLMYDDYAPILQSMKNRLLKISEYESENIIATIIDDMCRSKRYGLLCFKFNYPLRMILRTDTISDIEDKNFILAPGTHCDFVIFNNLDKRIKLIIEVDGKQHDDKIQQQRDKRKDRLLHSAGLKLIRIKTTDMHVKKTIEAQLK</sequence>
<dbReference type="SUPFAM" id="SSF52540">
    <property type="entry name" value="P-loop containing nucleoside triphosphate hydrolases"/>
    <property type="match status" value="1"/>
</dbReference>
<evidence type="ECO:0000313" key="4">
    <source>
        <dbReference type="EMBL" id="MPM14079.1"/>
    </source>
</evidence>
<feature type="domain" description="DNA2/NAM7 helicase helicase" evidence="2">
    <location>
        <begin position="80"/>
        <end position="422"/>
    </location>
</feature>
<dbReference type="InterPro" id="IPR041677">
    <property type="entry name" value="DNA2/NAM7_AAA_11"/>
</dbReference>
<evidence type="ECO:0000259" key="2">
    <source>
        <dbReference type="Pfam" id="PF13086"/>
    </source>
</evidence>
<proteinExistence type="predicted"/>
<gene>
    <name evidence="4" type="primary">recD2_36</name>
    <name evidence="4" type="ORF">SDC9_60439</name>
</gene>
<feature type="domain" description="DNA2/NAM7 helicase-like C-terminal" evidence="3">
    <location>
        <begin position="454"/>
        <end position="623"/>
    </location>
</feature>
<comment type="caution">
    <text evidence="4">The sequence shown here is derived from an EMBL/GenBank/DDBJ whole genome shotgun (WGS) entry which is preliminary data.</text>
</comment>
<dbReference type="InterPro" id="IPR041679">
    <property type="entry name" value="DNA2/NAM7-like_C"/>
</dbReference>
<dbReference type="Pfam" id="PF13087">
    <property type="entry name" value="AAA_12"/>
    <property type="match status" value="1"/>
</dbReference>
<keyword evidence="4" id="KW-0347">Helicase</keyword>
<keyword evidence="4" id="KW-0378">Hydrolase</keyword>
<dbReference type="GO" id="GO:0003678">
    <property type="term" value="F:DNA helicase activity"/>
    <property type="evidence" value="ECO:0007669"/>
    <property type="project" value="UniProtKB-EC"/>
</dbReference>